<keyword evidence="3" id="KW-0820">tRNA-binding</keyword>
<dbReference type="Pfam" id="PF21018">
    <property type="entry name" value="BipA_C"/>
    <property type="match status" value="1"/>
</dbReference>
<proteinExistence type="inferred from homology"/>
<dbReference type="FunFam" id="3.30.70.870:FF:000003">
    <property type="entry name" value="GTP-binding protein TypA"/>
    <property type="match status" value="1"/>
</dbReference>
<dbReference type="GO" id="GO:0003924">
    <property type="term" value="F:GTPase activity"/>
    <property type="evidence" value="ECO:0007669"/>
    <property type="project" value="UniProtKB-UniRule"/>
</dbReference>
<dbReference type="GO" id="GO:0005525">
    <property type="term" value="F:GTP binding"/>
    <property type="evidence" value="ECO:0007669"/>
    <property type="project" value="UniProtKB-UniRule"/>
</dbReference>
<dbReference type="GO" id="GO:0019843">
    <property type="term" value="F:rRNA binding"/>
    <property type="evidence" value="ECO:0007669"/>
    <property type="project" value="UniProtKB-KW"/>
</dbReference>
<dbReference type="InterPro" id="IPR027417">
    <property type="entry name" value="P-loop_NTPase"/>
</dbReference>
<keyword evidence="2 3" id="KW-0342">GTP-binding</keyword>
<keyword evidence="3" id="KW-0690">Ribosome biogenesis</keyword>
<dbReference type="FunFam" id="3.40.50.300:FF:000055">
    <property type="entry name" value="GTP-binding protein TypA"/>
    <property type="match status" value="1"/>
</dbReference>
<dbReference type="FunFam" id="2.40.50.250:FF:000001">
    <property type="entry name" value="GTP-binding protein TypA"/>
    <property type="match status" value="1"/>
</dbReference>
<dbReference type="InterPro" id="IPR047041">
    <property type="entry name" value="BipA_GTP-bd_dom"/>
</dbReference>
<dbReference type="InterPro" id="IPR031157">
    <property type="entry name" value="G_TR_CS"/>
</dbReference>
<gene>
    <name evidence="3" type="primary">bipA</name>
    <name evidence="5" type="ORF">SAMN02745227_00301</name>
</gene>
<dbReference type="SUPFAM" id="SSF52540">
    <property type="entry name" value="P-loop containing nucleoside triphosphate hydrolases"/>
    <property type="match status" value="1"/>
</dbReference>
<dbReference type="InterPro" id="IPR005225">
    <property type="entry name" value="Small_GTP-bd"/>
</dbReference>
<keyword evidence="3" id="KW-0963">Cytoplasm</keyword>
<dbReference type="PRINTS" id="PR00315">
    <property type="entry name" value="ELONGATNFCT"/>
</dbReference>
<feature type="binding site" evidence="3">
    <location>
        <begin position="130"/>
        <end position="133"/>
    </location>
    <ligand>
        <name>GTP</name>
        <dbReference type="ChEBI" id="CHEBI:37565"/>
    </ligand>
</feature>
<reference evidence="6" key="1">
    <citation type="submission" date="2016-11" db="EMBL/GenBank/DDBJ databases">
        <authorList>
            <person name="Varghese N."/>
            <person name="Submissions S."/>
        </authorList>
    </citation>
    <scope>NUCLEOTIDE SEQUENCE [LARGE SCALE GENOMIC DNA]</scope>
    <source>
        <strain evidence="6">DSM 14826</strain>
    </source>
</reference>
<keyword evidence="3" id="KW-0378">Hydrolase</keyword>
<dbReference type="EMBL" id="FRAI01000005">
    <property type="protein sequence ID" value="SHJ64089.1"/>
    <property type="molecule type" value="Genomic_DNA"/>
</dbReference>
<sequence>MNIREDIRNVAIVAHVDHGKTTLVDCLLKQSGIFRENQQVVERIMDSNSLERERGITILAKNTSIFYNGVKINIVDTPGHADFGGEVERTLKMVDNILLVVDAFEGPMPQTKFVLKKALDLNLKPIVVVNKVDRPGARPLEVVDEVLDLFISLDADEDQLEFPVIYCSAVEGWASLDPKEKGTDLKPLFDLLIGVVNPPQGEETPLQLMVTSIEYNEFVGRIAVGKLVNGFLKPGQTVTVCSPNGNSQQKIGKIYTYQGLNKVEVQKAKFGDIYAISGLQPINIGETIADLEDPQPLPFIKIDEPTISMTFSVNNSPFAGLEGKFVTSRHLRERLLKELETNVSLRVEETDQTDSFEVKGRGELHLSILIETMRREGYEFQVSKPQVIFKEIDGVKYEPIEKVTIDVPQEFSGTVIEKLGKRKGVMIDMINLSPEQVRLEFLVPARGLIGYRSELLTDTKGNGVISHIFEGYEPYKGEINYRTRGSLVASETGESTAYGLYQAQARGRLFIPPQTKVYTGMIVGENAKANDIDVNVCKKKQLTNIRASGSDDAIQLTPYTQLSLEQALEFIAEDELVEVTPKSIRLRKNN</sequence>
<dbReference type="OrthoDB" id="9801591at2"/>
<accession>A0A1M6KYW2</accession>
<dbReference type="InterPro" id="IPR042116">
    <property type="entry name" value="TypA/BipA_C"/>
</dbReference>
<keyword evidence="6" id="KW-1185">Reference proteome</keyword>
<dbReference type="Pfam" id="PF03144">
    <property type="entry name" value="GTP_EFTU_D2"/>
    <property type="match status" value="1"/>
</dbReference>
<comment type="subcellular location">
    <subcellularLocation>
        <location evidence="3">Cytoplasm</location>
    </subcellularLocation>
    <text evidence="3">Binds to ribosomes.</text>
</comment>
<dbReference type="InterPro" id="IPR006298">
    <property type="entry name" value="BipA"/>
</dbReference>
<evidence type="ECO:0000256" key="3">
    <source>
        <dbReference type="HAMAP-Rule" id="MF_00849"/>
    </source>
</evidence>
<comment type="catalytic activity">
    <reaction evidence="3">
        <text>GTP + H2O = GDP + phosphate + H(+)</text>
        <dbReference type="Rhea" id="RHEA:19669"/>
        <dbReference type="ChEBI" id="CHEBI:15377"/>
        <dbReference type="ChEBI" id="CHEBI:15378"/>
        <dbReference type="ChEBI" id="CHEBI:37565"/>
        <dbReference type="ChEBI" id="CHEBI:43474"/>
        <dbReference type="ChEBI" id="CHEBI:58189"/>
    </reaction>
</comment>
<dbReference type="InterPro" id="IPR000795">
    <property type="entry name" value="T_Tr_GTP-bd_dom"/>
</dbReference>
<dbReference type="Gene3D" id="2.40.50.250">
    <property type="entry name" value="bipa protein"/>
    <property type="match status" value="1"/>
</dbReference>
<dbReference type="InterPro" id="IPR035651">
    <property type="entry name" value="BipA_V"/>
</dbReference>
<comment type="similarity">
    <text evidence="3">Belongs to the TRAFAC class translation factor GTPase superfamily. Classic translation factor GTPase family. BipA subfamily.</text>
</comment>
<dbReference type="Proteomes" id="UP000243547">
    <property type="component" value="Unassembled WGS sequence"/>
</dbReference>
<dbReference type="GO" id="GO:0000027">
    <property type="term" value="P:ribosomal large subunit assembly"/>
    <property type="evidence" value="ECO:0007669"/>
    <property type="project" value="UniProtKB-UniRule"/>
</dbReference>
<dbReference type="GO" id="GO:1990904">
    <property type="term" value="C:ribonucleoprotein complex"/>
    <property type="evidence" value="ECO:0007669"/>
    <property type="project" value="TreeGrafter"/>
</dbReference>
<dbReference type="Pfam" id="PF00679">
    <property type="entry name" value="EFG_C"/>
    <property type="match status" value="1"/>
</dbReference>
<organism evidence="5 6">
    <name type="scientific">Anaerobranca californiensis DSM 14826</name>
    <dbReference type="NCBI Taxonomy" id="1120989"/>
    <lineage>
        <taxon>Bacteria</taxon>
        <taxon>Bacillati</taxon>
        <taxon>Bacillota</taxon>
        <taxon>Clostridia</taxon>
        <taxon>Eubacteriales</taxon>
        <taxon>Proteinivoracaceae</taxon>
        <taxon>Anaerobranca</taxon>
    </lineage>
</organism>
<dbReference type="PROSITE" id="PS51722">
    <property type="entry name" value="G_TR_2"/>
    <property type="match status" value="1"/>
</dbReference>
<dbReference type="SUPFAM" id="SSF54980">
    <property type="entry name" value="EF-G C-terminal domain-like"/>
    <property type="match status" value="2"/>
</dbReference>
<dbReference type="CDD" id="cd01891">
    <property type="entry name" value="TypA_BipA"/>
    <property type="match status" value="1"/>
</dbReference>
<dbReference type="SMART" id="SM00838">
    <property type="entry name" value="EFG_C"/>
    <property type="match status" value="1"/>
</dbReference>
<dbReference type="CDD" id="cd16263">
    <property type="entry name" value="BipA_III"/>
    <property type="match status" value="1"/>
</dbReference>
<dbReference type="InterPro" id="IPR035647">
    <property type="entry name" value="EFG_III/V"/>
</dbReference>
<keyword evidence="3" id="KW-0699">rRNA-binding</keyword>
<name>A0A1M6KYW2_9FIRM</name>
<dbReference type="Gene3D" id="3.30.70.240">
    <property type="match status" value="1"/>
</dbReference>
<dbReference type="PANTHER" id="PTHR42908">
    <property type="entry name" value="TRANSLATION ELONGATION FACTOR-RELATED"/>
    <property type="match status" value="1"/>
</dbReference>
<dbReference type="STRING" id="1120989.SAMN02745227_00301"/>
<feature type="binding site" evidence="3">
    <location>
        <begin position="17"/>
        <end position="22"/>
    </location>
    <ligand>
        <name>GTP</name>
        <dbReference type="ChEBI" id="CHEBI:37565"/>
    </ligand>
</feature>
<dbReference type="RefSeq" id="WP_072905641.1">
    <property type="nucleotide sequence ID" value="NZ_FRAI01000005.1"/>
</dbReference>
<protein>
    <recommendedName>
        <fullName evidence="3">Large ribosomal subunit assembly factor BipA</fullName>
        <ecNumber evidence="3">3.6.5.-</ecNumber>
    </recommendedName>
    <alternativeName>
        <fullName evidence="3">GTP-binding protein BipA</fullName>
    </alternativeName>
</protein>
<dbReference type="CDD" id="cd03691">
    <property type="entry name" value="BipA_TypA_II"/>
    <property type="match status" value="1"/>
</dbReference>
<keyword evidence="1 3" id="KW-0547">Nucleotide-binding</keyword>
<dbReference type="EC" id="3.6.5.-" evidence="3"/>
<dbReference type="GO" id="GO:0000049">
    <property type="term" value="F:tRNA binding"/>
    <property type="evidence" value="ECO:0007669"/>
    <property type="project" value="UniProtKB-KW"/>
</dbReference>
<dbReference type="InterPro" id="IPR047042">
    <property type="entry name" value="BipA_II"/>
</dbReference>
<dbReference type="CDD" id="cd03710">
    <property type="entry name" value="BipA_TypA_C"/>
    <property type="match status" value="1"/>
</dbReference>
<dbReference type="Gene3D" id="2.40.30.10">
    <property type="entry name" value="Translation factors"/>
    <property type="match status" value="1"/>
</dbReference>
<feature type="domain" description="Tr-type G" evidence="4">
    <location>
        <begin position="5"/>
        <end position="200"/>
    </location>
</feature>
<dbReference type="Gene3D" id="3.30.70.870">
    <property type="entry name" value="Elongation Factor G (Translational Gtpase), domain 3"/>
    <property type="match status" value="1"/>
</dbReference>
<dbReference type="PANTHER" id="PTHR42908:SF8">
    <property type="entry name" value="TR-TYPE G DOMAIN-CONTAINING PROTEIN"/>
    <property type="match status" value="1"/>
</dbReference>
<dbReference type="InterPro" id="IPR047043">
    <property type="entry name" value="BipA_III"/>
</dbReference>
<evidence type="ECO:0000256" key="1">
    <source>
        <dbReference type="ARBA" id="ARBA00022741"/>
    </source>
</evidence>
<comment type="function">
    <text evidence="3">A 50S ribosomal subunit assembly protein with GTPase activity, required for 50S subunit assembly at low temperatures, may also play a role in translation. Binds GTP and analogs. Binds the 70S ribosome between the 30S and 50S subunits, in a similar position as ribosome-bound EF-G; it contacts a number of ribosomal proteins, both rRNAs and the A-site tRNA.</text>
</comment>
<dbReference type="FunFam" id="3.30.70.240:FF:000002">
    <property type="entry name" value="GTP-binding protein TypA"/>
    <property type="match status" value="1"/>
</dbReference>
<dbReference type="InterPro" id="IPR048876">
    <property type="entry name" value="BipA_C"/>
</dbReference>
<evidence type="ECO:0000313" key="6">
    <source>
        <dbReference type="Proteomes" id="UP000243547"/>
    </source>
</evidence>
<dbReference type="Pfam" id="PF00009">
    <property type="entry name" value="GTP_EFTU"/>
    <property type="match status" value="1"/>
</dbReference>
<dbReference type="NCBIfam" id="TIGR01394">
    <property type="entry name" value="TypA_BipA"/>
    <property type="match status" value="1"/>
</dbReference>
<evidence type="ECO:0000256" key="2">
    <source>
        <dbReference type="ARBA" id="ARBA00023134"/>
    </source>
</evidence>
<keyword evidence="3" id="KW-0694">RNA-binding</keyword>
<dbReference type="GO" id="GO:0043022">
    <property type="term" value="F:ribosome binding"/>
    <property type="evidence" value="ECO:0007669"/>
    <property type="project" value="UniProtKB-UniRule"/>
</dbReference>
<dbReference type="PROSITE" id="PS00301">
    <property type="entry name" value="G_TR_1"/>
    <property type="match status" value="1"/>
</dbReference>
<dbReference type="AlphaFoldDB" id="A0A1M6KYW2"/>
<dbReference type="GO" id="GO:0005829">
    <property type="term" value="C:cytosol"/>
    <property type="evidence" value="ECO:0007669"/>
    <property type="project" value="TreeGrafter"/>
</dbReference>
<comment type="subunit">
    <text evidence="3">Monomer.</text>
</comment>
<dbReference type="SUPFAM" id="SSF50447">
    <property type="entry name" value="Translation proteins"/>
    <property type="match status" value="1"/>
</dbReference>
<evidence type="ECO:0000259" key="4">
    <source>
        <dbReference type="PROSITE" id="PS51722"/>
    </source>
</evidence>
<dbReference type="HAMAP" id="MF_00849">
    <property type="entry name" value="BipA"/>
    <property type="match status" value="1"/>
</dbReference>
<evidence type="ECO:0000313" key="5">
    <source>
        <dbReference type="EMBL" id="SHJ64089.1"/>
    </source>
</evidence>
<dbReference type="InterPro" id="IPR000640">
    <property type="entry name" value="EFG_V-like"/>
</dbReference>
<dbReference type="InterPro" id="IPR004161">
    <property type="entry name" value="EFTu-like_2"/>
</dbReference>
<dbReference type="Gene3D" id="3.40.50.300">
    <property type="entry name" value="P-loop containing nucleotide triphosphate hydrolases"/>
    <property type="match status" value="1"/>
</dbReference>
<dbReference type="NCBIfam" id="TIGR00231">
    <property type="entry name" value="small_GTP"/>
    <property type="match status" value="1"/>
</dbReference>
<dbReference type="InterPro" id="IPR009000">
    <property type="entry name" value="Transl_B-barrel_sf"/>
</dbReference>